<dbReference type="RefSeq" id="WP_053230957.1">
    <property type="nucleotide sequence ID" value="NZ_CP011125.1"/>
</dbReference>
<dbReference type="KEGG" id="samy:DB32_000653"/>
<keyword evidence="2" id="KW-1185">Reference proteome</keyword>
<sequence>MKRYDVVICGGGLAGLTLARHLRREMPAVSVAVVEPTKRPLPDACHKVGESSVEIGAHFFEHVLDLNAYLHERQLVKNGLRYFTGDTRGPLAARREIGPSEHPVVPSFQLDRGRFENDLRGFVEQDGAALYEGWHVYGVELAARREGAVPEDALLEDGARHQVMISADGGRREVLEARWVIDASGRRRIIQKKLGLTRDSDHPHSAAWFRVTGKLDVASLVPESERAWHARDVDHNRWLSTCHLCGVGYWVWLIPLSTGYHSIGIVAGEEHHPFETYARPERAMKWIEEHEPVLFEKIKDLPLDDFKVLRRYAYTSEQVFSQDRWACVGEAGVFVDPLYSPGSDLIAIANVLATELVRSEMRGDADFAQRVTDSNEFMLGFTEVTTTTFRRHSHINGSPGVLPAKLYWDNFHYWSFICQYFFNRVYRVSPADHRKFRELHREFAALNVKAQEMLKAWAHLAPGRAKGDFLPLPQFPSLLADLHLDLQNRRTPDETYEVMKKNLEGAKEVVAELTLRALKAVGPEQVGELVARTRFVEWDLVFDEARLDYDASSERASLRKSLPRIARDMLRCLPEVENDQSGPTMRELLATARGIGAPRLAS</sequence>
<dbReference type="OrthoDB" id="103324at2"/>
<evidence type="ECO:0000313" key="1">
    <source>
        <dbReference type="EMBL" id="AKF03504.1"/>
    </source>
</evidence>
<name>A0A0F6SDI5_9BACT</name>
<organism evidence="1 2">
    <name type="scientific">Sandaracinus amylolyticus</name>
    <dbReference type="NCBI Taxonomy" id="927083"/>
    <lineage>
        <taxon>Bacteria</taxon>
        <taxon>Pseudomonadati</taxon>
        <taxon>Myxococcota</taxon>
        <taxon>Polyangia</taxon>
        <taxon>Polyangiales</taxon>
        <taxon>Sandaracinaceae</taxon>
        <taxon>Sandaracinus</taxon>
    </lineage>
</organism>
<dbReference type="Gene3D" id="3.50.50.60">
    <property type="entry name" value="FAD/NAD(P)-binding domain"/>
    <property type="match status" value="1"/>
</dbReference>
<dbReference type="EMBL" id="CP011125">
    <property type="protein sequence ID" value="AKF03504.1"/>
    <property type="molecule type" value="Genomic_DNA"/>
</dbReference>
<dbReference type="PANTHER" id="PTHR43747">
    <property type="entry name" value="FAD-BINDING PROTEIN"/>
    <property type="match status" value="1"/>
</dbReference>
<dbReference type="InterPro" id="IPR050816">
    <property type="entry name" value="Flavin-dep_Halogenase_NPB"/>
</dbReference>
<dbReference type="SUPFAM" id="SSF51905">
    <property type="entry name" value="FAD/NAD(P)-binding domain"/>
    <property type="match status" value="1"/>
</dbReference>
<dbReference type="Proteomes" id="UP000034883">
    <property type="component" value="Chromosome"/>
</dbReference>
<dbReference type="InterPro" id="IPR036188">
    <property type="entry name" value="FAD/NAD-bd_sf"/>
</dbReference>
<dbReference type="Pfam" id="PF04820">
    <property type="entry name" value="Trp_halogenase"/>
    <property type="match status" value="1"/>
</dbReference>
<dbReference type="InterPro" id="IPR006905">
    <property type="entry name" value="Flavin_halogenase"/>
</dbReference>
<evidence type="ECO:0000313" key="2">
    <source>
        <dbReference type="Proteomes" id="UP000034883"/>
    </source>
</evidence>
<dbReference type="GO" id="GO:0004497">
    <property type="term" value="F:monooxygenase activity"/>
    <property type="evidence" value="ECO:0007669"/>
    <property type="project" value="InterPro"/>
</dbReference>
<reference evidence="1 2" key="1">
    <citation type="submission" date="2015-03" db="EMBL/GenBank/DDBJ databases">
        <title>Genome assembly of Sandaracinus amylolyticus DSM 53668.</title>
        <authorList>
            <person name="Sharma G."/>
            <person name="Subramanian S."/>
        </authorList>
    </citation>
    <scope>NUCLEOTIDE SEQUENCE [LARGE SCALE GENOMIC DNA]</scope>
    <source>
        <strain evidence="1 2">DSM 53668</strain>
    </source>
</reference>
<dbReference type="AlphaFoldDB" id="A0A0F6SDI5"/>
<proteinExistence type="predicted"/>
<gene>
    <name evidence="1" type="ORF">DB32_000653</name>
</gene>
<dbReference type="PANTHER" id="PTHR43747:SF1">
    <property type="entry name" value="SLR1998 PROTEIN"/>
    <property type="match status" value="1"/>
</dbReference>
<accession>A0A0F6SDI5</accession>
<protein>
    <submittedName>
        <fullName evidence="1">FAD-binding protein</fullName>
    </submittedName>
</protein>
<dbReference type="STRING" id="927083.DB32_000653"/>